<evidence type="ECO:0000256" key="4">
    <source>
        <dbReference type="ARBA" id="ARBA00022989"/>
    </source>
</evidence>
<evidence type="ECO:0000256" key="5">
    <source>
        <dbReference type="ARBA" id="ARBA00023136"/>
    </source>
</evidence>
<comment type="caution">
    <text evidence="7">The sequence shown here is derived from an EMBL/GenBank/DDBJ whole genome shotgun (WGS) entry which is preliminary data.</text>
</comment>
<gene>
    <name evidence="7" type="ORF">CPY51_22885</name>
</gene>
<dbReference type="InterPro" id="IPR000390">
    <property type="entry name" value="Small_drug/metabolite_transptr"/>
</dbReference>
<feature type="transmembrane region" description="Helical" evidence="6">
    <location>
        <begin position="96"/>
        <end position="118"/>
    </location>
</feature>
<dbReference type="GO" id="GO:0022857">
    <property type="term" value="F:transmembrane transporter activity"/>
    <property type="evidence" value="ECO:0007669"/>
    <property type="project" value="InterPro"/>
</dbReference>
<dbReference type="SUPFAM" id="SSF103481">
    <property type="entry name" value="Multidrug resistance efflux transporter EmrE"/>
    <property type="match status" value="1"/>
</dbReference>
<keyword evidence="8" id="KW-1185">Reference proteome</keyword>
<evidence type="ECO:0000256" key="6">
    <source>
        <dbReference type="SAM" id="Phobius"/>
    </source>
</evidence>
<keyword evidence="5 6" id="KW-0472">Membrane</keyword>
<keyword evidence="2" id="KW-1003">Cell membrane</keyword>
<evidence type="ECO:0000313" key="7">
    <source>
        <dbReference type="EMBL" id="PZM10634.1"/>
    </source>
</evidence>
<evidence type="ECO:0000313" key="8">
    <source>
        <dbReference type="Proteomes" id="UP000248925"/>
    </source>
</evidence>
<reference evidence="7 8" key="1">
    <citation type="journal article" date="2018" name="Sci. Rep.">
        <title>Rhizobium tumorigenes sp. nov., a novel plant tumorigenic bacterium isolated from cane gall tumors on thornless blackberry.</title>
        <authorList>
            <person name="Kuzmanovi N."/>
            <person name="Smalla K."/>
            <person name="Gronow S."/>
            <person name="PuBawska J."/>
        </authorList>
    </citation>
    <scope>NUCLEOTIDE SEQUENCE [LARGE SCALE GENOMIC DNA]</scope>
    <source>
        <strain evidence="7 8">CCBAU 85046</strain>
    </source>
</reference>
<dbReference type="PANTHER" id="PTHR30561:SF9">
    <property type="entry name" value="4-AMINO-4-DEOXY-L-ARABINOSE-PHOSPHOUNDECAPRENOL FLIPPASE SUBUNIT ARNF-RELATED"/>
    <property type="match status" value="1"/>
</dbReference>
<keyword evidence="3 6" id="KW-0812">Transmembrane</keyword>
<feature type="transmembrane region" description="Helical" evidence="6">
    <location>
        <begin position="71"/>
        <end position="90"/>
    </location>
</feature>
<accession>A0A2W4CZE0</accession>
<name>A0A2W4CZE0_9HYPH</name>
<proteinExistence type="predicted"/>
<dbReference type="Gene3D" id="1.10.3730.20">
    <property type="match status" value="1"/>
</dbReference>
<evidence type="ECO:0000256" key="3">
    <source>
        <dbReference type="ARBA" id="ARBA00022692"/>
    </source>
</evidence>
<protein>
    <submittedName>
        <fullName evidence="7">Transporter</fullName>
    </submittedName>
</protein>
<dbReference type="EMBL" id="PCDP01000048">
    <property type="protein sequence ID" value="PZM10634.1"/>
    <property type="molecule type" value="Genomic_DNA"/>
</dbReference>
<dbReference type="InterPro" id="IPR037185">
    <property type="entry name" value="EmrE-like"/>
</dbReference>
<evidence type="ECO:0000256" key="2">
    <source>
        <dbReference type="ARBA" id="ARBA00022475"/>
    </source>
</evidence>
<dbReference type="GO" id="GO:0005886">
    <property type="term" value="C:plasma membrane"/>
    <property type="evidence" value="ECO:0007669"/>
    <property type="project" value="UniProtKB-SubCell"/>
</dbReference>
<dbReference type="OrthoDB" id="7189096at2"/>
<comment type="subcellular location">
    <subcellularLocation>
        <location evidence="1">Cell membrane</location>
        <topology evidence="1">Multi-pass membrane protein</topology>
    </subcellularLocation>
</comment>
<dbReference type="PANTHER" id="PTHR30561">
    <property type="entry name" value="SMR FAMILY PROTON-DEPENDENT DRUG EFFLUX TRANSPORTER SUGE"/>
    <property type="match status" value="1"/>
</dbReference>
<feature type="transmembrane region" description="Helical" evidence="6">
    <location>
        <begin position="40"/>
        <end position="64"/>
    </location>
</feature>
<organism evidence="7 8">
    <name type="scientific">Rhizobium tubonense</name>
    <dbReference type="NCBI Taxonomy" id="484088"/>
    <lineage>
        <taxon>Bacteria</taxon>
        <taxon>Pseudomonadati</taxon>
        <taxon>Pseudomonadota</taxon>
        <taxon>Alphaproteobacteria</taxon>
        <taxon>Hyphomicrobiales</taxon>
        <taxon>Rhizobiaceae</taxon>
        <taxon>Rhizobium/Agrobacterium group</taxon>
        <taxon>Rhizobium</taxon>
    </lineage>
</organism>
<sequence length="137" mass="15006">MRLSWFAVPVLNTLFQVFIKRGAEQLDPSVTLRVWLPQALASYWILAAIVVEIVCFAIWMTVLAELDLGKAFPLSGISYLLVIATGWFVFCEPVVGLQVIGSGLILFGVWLIAGANGAQEGRASEREPGLIDSGRRQ</sequence>
<dbReference type="Proteomes" id="UP000248925">
    <property type="component" value="Unassembled WGS sequence"/>
</dbReference>
<evidence type="ECO:0000256" key="1">
    <source>
        <dbReference type="ARBA" id="ARBA00004651"/>
    </source>
</evidence>
<dbReference type="AlphaFoldDB" id="A0A2W4CZE0"/>
<keyword evidence="4 6" id="KW-1133">Transmembrane helix</keyword>